<dbReference type="AlphaFoldDB" id="A0A017RWN7"/>
<dbReference type="RefSeq" id="WP_051515058.1">
    <property type="nucleotide sequence ID" value="NZ_AZQP01000023.1"/>
</dbReference>
<evidence type="ECO:0000256" key="7">
    <source>
        <dbReference type="ARBA" id="ARBA00023136"/>
    </source>
</evidence>
<dbReference type="Pfam" id="PF01496">
    <property type="entry name" value="V_ATPase_I"/>
    <property type="match status" value="1"/>
</dbReference>
<dbReference type="GO" id="GO:0007035">
    <property type="term" value="P:vacuolar acidification"/>
    <property type="evidence" value="ECO:0007669"/>
    <property type="project" value="TreeGrafter"/>
</dbReference>
<dbReference type="GO" id="GO:0051117">
    <property type="term" value="F:ATPase binding"/>
    <property type="evidence" value="ECO:0007669"/>
    <property type="project" value="TreeGrafter"/>
</dbReference>
<dbReference type="Gene3D" id="3.30.70.2170">
    <property type="match status" value="1"/>
</dbReference>
<dbReference type="PANTHER" id="PTHR11629:SF63">
    <property type="entry name" value="V-TYPE PROTON ATPASE SUBUNIT A"/>
    <property type="match status" value="1"/>
</dbReference>
<name>A0A017RWN7_9CLOT</name>
<evidence type="ECO:0000256" key="4">
    <source>
        <dbReference type="ARBA" id="ARBA00022692"/>
    </source>
</evidence>
<keyword evidence="8" id="KW-0175">Coiled coil</keyword>
<keyword evidence="5 9" id="KW-1133">Transmembrane helix</keyword>
<feature type="transmembrane region" description="Helical" evidence="9">
    <location>
        <begin position="625"/>
        <end position="643"/>
    </location>
</feature>
<dbReference type="Proteomes" id="UP000019681">
    <property type="component" value="Unassembled WGS sequence"/>
</dbReference>
<feature type="transmembrane region" description="Helical" evidence="9">
    <location>
        <begin position="602"/>
        <end position="618"/>
    </location>
</feature>
<dbReference type="Gene3D" id="1.20.5.2950">
    <property type="match status" value="1"/>
</dbReference>
<dbReference type="EMBL" id="AZQP01000023">
    <property type="protein sequence ID" value="EYE88355.1"/>
    <property type="molecule type" value="Genomic_DNA"/>
</dbReference>
<evidence type="ECO:0000313" key="11">
    <source>
        <dbReference type="Proteomes" id="UP000019681"/>
    </source>
</evidence>
<evidence type="ECO:0000256" key="6">
    <source>
        <dbReference type="ARBA" id="ARBA00023065"/>
    </source>
</evidence>
<evidence type="ECO:0000256" key="8">
    <source>
        <dbReference type="SAM" id="Coils"/>
    </source>
</evidence>
<comment type="caution">
    <text evidence="10">The sequence shown here is derived from an EMBL/GenBank/DDBJ whole genome shotgun (WGS) entry which is preliminary data.</text>
</comment>
<evidence type="ECO:0000313" key="10">
    <source>
        <dbReference type="EMBL" id="EYE88355.1"/>
    </source>
</evidence>
<reference evidence="10 11" key="1">
    <citation type="journal article" date="2014" name="Genome Announc.">
        <title>Draft Genome Sequence of Fervidicella metallireducens Strain AeBT, an Iron-Reducing Thermoanaerobe from the Great Artesian Basin.</title>
        <authorList>
            <person name="Patel B.K."/>
        </authorList>
    </citation>
    <scope>NUCLEOTIDE SEQUENCE [LARGE SCALE GENOMIC DNA]</scope>
    <source>
        <strain evidence="10 11">AeB</strain>
    </source>
</reference>
<dbReference type="Gene3D" id="1.20.1460.20">
    <property type="match status" value="1"/>
</dbReference>
<keyword evidence="3" id="KW-0813">Transport</keyword>
<feature type="transmembrane region" description="Helical" evidence="9">
    <location>
        <begin position="466"/>
        <end position="492"/>
    </location>
</feature>
<keyword evidence="6" id="KW-0406">Ion transport</keyword>
<evidence type="ECO:0000256" key="5">
    <source>
        <dbReference type="ARBA" id="ARBA00022989"/>
    </source>
</evidence>
<keyword evidence="4 9" id="KW-0812">Transmembrane</keyword>
<dbReference type="GO" id="GO:0016471">
    <property type="term" value="C:vacuolar proton-transporting V-type ATPase complex"/>
    <property type="evidence" value="ECO:0007669"/>
    <property type="project" value="TreeGrafter"/>
</dbReference>
<feature type="transmembrane region" description="Helical" evidence="9">
    <location>
        <begin position="544"/>
        <end position="564"/>
    </location>
</feature>
<dbReference type="GO" id="GO:0033179">
    <property type="term" value="C:proton-transporting V-type ATPase, V0 domain"/>
    <property type="evidence" value="ECO:0007669"/>
    <property type="project" value="InterPro"/>
</dbReference>
<evidence type="ECO:0000256" key="9">
    <source>
        <dbReference type="SAM" id="Phobius"/>
    </source>
</evidence>
<feature type="transmembrane region" description="Helical" evidence="9">
    <location>
        <begin position="504"/>
        <end position="532"/>
    </location>
</feature>
<comment type="similarity">
    <text evidence="2">Belongs to the V-ATPase 116 kDa subunit family.</text>
</comment>
<dbReference type="OrthoDB" id="9803814at2"/>
<keyword evidence="7 9" id="KW-0472">Membrane</keyword>
<feature type="coiled-coil region" evidence="8">
    <location>
        <begin position="28"/>
        <end position="55"/>
    </location>
</feature>
<feature type="transmembrane region" description="Helical" evidence="9">
    <location>
        <begin position="649"/>
        <end position="670"/>
    </location>
</feature>
<dbReference type="STRING" id="1403537.Q428_08585"/>
<evidence type="ECO:0000256" key="2">
    <source>
        <dbReference type="ARBA" id="ARBA00009904"/>
    </source>
</evidence>
<comment type="subcellular location">
    <subcellularLocation>
        <location evidence="1">Membrane</location>
        <topology evidence="1">Multi-pass membrane protein</topology>
    </subcellularLocation>
</comment>
<dbReference type="GO" id="GO:0046961">
    <property type="term" value="F:proton-transporting ATPase activity, rotational mechanism"/>
    <property type="evidence" value="ECO:0007669"/>
    <property type="project" value="InterPro"/>
</dbReference>
<dbReference type="Gene3D" id="3.30.70.2750">
    <property type="match status" value="1"/>
</dbReference>
<feature type="transmembrane region" description="Helical" evidence="9">
    <location>
        <begin position="677"/>
        <end position="703"/>
    </location>
</feature>
<sequence length="741" mass="83953">MALDVVKQLIDIEREGEDLVKKANALAIEIQKTAKEQAEQIIQEAKKKSEEYYVSTLQKYEEEAKVESMPIIENNKKEIERLKNIPEDLLARSVNMVIERIVNSMAIVKMNRLVLAAPIDQRDEILDLLQEKQCVQLIDLKEKFQEVEGVGFFSEAKTLSQTEMDYNHIKFAYEFLKQYDTVKEGLFTKRDILSKKQFDNLESLIDWKDIYFQCKEIEEELNHNKNKKAKMVSLLEQYGQWSSLDVCDDELAKLKNVAYFIGTIGKKYEAQLYETLTEKFKDIYLEKIAEKQQDVNIIILSHIDNKNEIADILKTYGFVRISLELNKTPVKQMEELRLEIDALDSEAEEFKSRASGLAANTKDIEKIYDYILTKVERERAISNLVKTKKSFILEGWITEENKNKLAKAIENRFKDVYFSFEEPVEDENPPIVLKNNVIAEPFEVVTSMYALPTPKEVDPTPLLTPFFLIFFGMMAADIGYGLVLFILTFFALKKMDLEGDLRKIVKLVMYCSIPTIFFGWMYGGFFGGIIPIKPLWIDPVQEPMQVLVASIALGLVHLYVGLGVKAYQLIKSGKILDAFFDVGSWYMLLSGAIWMFLGGGSAAKILAIAGAAIILLTAGRENKSIVGKFFGGVYGLYGVTGYIGDALSYARLLALGLASGLIGWSFNLLIGLFSGPVVYIAGPIIFLAGHTFNLAIGTLGTFVHTSRLQYLEFFGKFYEGGGKTFQPLKISNKFIKVNTEV</sequence>
<organism evidence="10 11">
    <name type="scientific">Fervidicella metallireducens AeB</name>
    <dbReference type="NCBI Taxonomy" id="1403537"/>
    <lineage>
        <taxon>Bacteria</taxon>
        <taxon>Bacillati</taxon>
        <taxon>Bacillota</taxon>
        <taxon>Clostridia</taxon>
        <taxon>Eubacteriales</taxon>
        <taxon>Clostridiaceae</taxon>
        <taxon>Fervidicella</taxon>
    </lineage>
</organism>
<accession>A0A017RWN7</accession>
<evidence type="ECO:0000256" key="3">
    <source>
        <dbReference type="ARBA" id="ARBA00022448"/>
    </source>
</evidence>
<protein>
    <submittedName>
        <fullName evidence="10">Uncharacterized protein</fullName>
    </submittedName>
</protein>
<gene>
    <name evidence="10" type="ORF">Q428_08585</name>
</gene>
<dbReference type="PANTHER" id="PTHR11629">
    <property type="entry name" value="VACUOLAR PROTON ATPASES"/>
    <property type="match status" value="1"/>
</dbReference>
<proteinExistence type="inferred from homology"/>
<evidence type="ECO:0000256" key="1">
    <source>
        <dbReference type="ARBA" id="ARBA00004141"/>
    </source>
</evidence>
<dbReference type="InterPro" id="IPR002490">
    <property type="entry name" value="V-ATPase_116kDa_su"/>
</dbReference>
<keyword evidence="11" id="KW-1185">Reference proteome</keyword>